<dbReference type="Pfam" id="PF00482">
    <property type="entry name" value="T2SSF"/>
    <property type="match status" value="1"/>
</dbReference>
<dbReference type="PANTHER" id="PTHR35007">
    <property type="entry name" value="INTEGRAL MEMBRANE PROTEIN-RELATED"/>
    <property type="match status" value="1"/>
</dbReference>
<reference evidence="8 9" key="1">
    <citation type="submission" date="2021-01" db="EMBL/GenBank/DDBJ databases">
        <title>Whole genome shotgun sequence of Verrucosispora andamanensis NBRC 109075.</title>
        <authorList>
            <person name="Komaki H."/>
            <person name="Tamura T."/>
        </authorList>
    </citation>
    <scope>NUCLEOTIDE SEQUENCE [LARGE SCALE GENOMIC DNA]</scope>
    <source>
        <strain evidence="8 9">NBRC 109075</strain>
    </source>
</reference>
<evidence type="ECO:0000256" key="3">
    <source>
        <dbReference type="ARBA" id="ARBA00022692"/>
    </source>
</evidence>
<feature type="transmembrane region" description="Helical" evidence="6">
    <location>
        <begin position="6"/>
        <end position="30"/>
    </location>
</feature>
<dbReference type="EMBL" id="BOOZ01000047">
    <property type="protein sequence ID" value="GIJ12236.1"/>
    <property type="molecule type" value="Genomic_DNA"/>
</dbReference>
<feature type="transmembrane region" description="Helical" evidence="6">
    <location>
        <begin position="77"/>
        <end position="102"/>
    </location>
</feature>
<gene>
    <name evidence="8" type="ORF">Van01_54500</name>
</gene>
<organism evidence="8 9">
    <name type="scientific">Micromonospora andamanensis</name>
    <dbReference type="NCBI Taxonomy" id="1287068"/>
    <lineage>
        <taxon>Bacteria</taxon>
        <taxon>Bacillati</taxon>
        <taxon>Actinomycetota</taxon>
        <taxon>Actinomycetes</taxon>
        <taxon>Micromonosporales</taxon>
        <taxon>Micromonosporaceae</taxon>
        <taxon>Micromonospora</taxon>
    </lineage>
</organism>
<proteinExistence type="predicted"/>
<protein>
    <recommendedName>
        <fullName evidence="7">Type II secretion system protein GspF domain-containing protein</fullName>
    </recommendedName>
</protein>
<evidence type="ECO:0000256" key="1">
    <source>
        <dbReference type="ARBA" id="ARBA00004651"/>
    </source>
</evidence>
<evidence type="ECO:0000313" key="8">
    <source>
        <dbReference type="EMBL" id="GIJ12236.1"/>
    </source>
</evidence>
<keyword evidence="9" id="KW-1185">Reference proteome</keyword>
<feature type="domain" description="Type II secretion system protein GspF" evidence="7">
    <location>
        <begin position="156"/>
        <end position="276"/>
    </location>
</feature>
<comment type="subcellular location">
    <subcellularLocation>
        <location evidence="1">Cell membrane</location>
        <topology evidence="1">Multi-pass membrane protein</topology>
    </subcellularLocation>
</comment>
<evidence type="ECO:0000256" key="5">
    <source>
        <dbReference type="ARBA" id="ARBA00023136"/>
    </source>
</evidence>
<keyword evidence="3 6" id="KW-0812">Transmembrane</keyword>
<comment type="caution">
    <text evidence="8">The sequence shown here is derived from an EMBL/GenBank/DDBJ whole genome shotgun (WGS) entry which is preliminary data.</text>
</comment>
<feature type="transmembrane region" description="Helical" evidence="6">
    <location>
        <begin position="260"/>
        <end position="278"/>
    </location>
</feature>
<dbReference type="RefSeq" id="WP_204013460.1">
    <property type="nucleotide sequence ID" value="NZ_BOOZ01000047.1"/>
</dbReference>
<evidence type="ECO:0000256" key="6">
    <source>
        <dbReference type="SAM" id="Phobius"/>
    </source>
</evidence>
<evidence type="ECO:0000256" key="2">
    <source>
        <dbReference type="ARBA" id="ARBA00022475"/>
    </source>
</evidence>
<dbReference type="Proteomes" id="UP000647017">
    <property type="component" value="Unassembled WGS sequence"/>
</dbReference>
<feature type="transmembrane region" description="Helical" evidence="6">
    <location>
        <begin position="108"/>
        <end position="126"/>
    </location>
</feature>
<evidence type="ECO:0000259" key="7">
    <source>
        <dbReference type="Pfam" id="PF00482"/>
    </source>
</evidence>
<keyword evidence="5 6" id="KW-0472">Membrane</keyword>
<keyword evidence="4 6" id="KW-1133">Transmembrane helix</keyword>
<dbReference type="InterPro" id="IPR018076">
    <property type="entry name" value="T2SS_GspF_dom"/>
</dbReference>
<sequence length="284" mass="30598">MSGTQIAMLLAGGMLGLGVFLLLMQAIPAAPALGPALRRLHPVAGVTPPPPMVGWLRRYTQVPHTDLRLLGRTPEQYYLTLGLSALLALAFPALLTLAVIVLRISIPPVIPAGGAVLASLGAAWLAHREVLTKAAAARNEFRRAMCTYLDLAAHQVIAGHGPVESLDRAASICQGWVFARTRDALLNAQLQLSPPWDQLKALSRDIEVIELGDLADIMRTAGSDGADVYDTLRARADSLRDQLRTEALAEAELRTSKLDVPAAALIFIVLVLVIYPFMTQLFQH</sequence>
<dbReference type="PANTHER" id="PTHR35007:SF1">
    <property type="entry name" value="PILUS ASSEMBLY PROTEIN"/>
    <property type="match status" value="1"/>
</dbReference>
<accession>A0ABQ4I2Z4</accession>
<keyword evidence="2" id="KW-1003">Cell membrane</keyword>
<evidence type="ECO:0000313" key="9">
    <source>
        <dbReference type="Proteomes" id="UP000647017"/>
    </source>
</evidence>
<name>A0ABQ4I2Z4_9ACTN</name>
<evidence type="ECO:0000256" key="4">
    <source>
        <dbReference type="ARBA" id="ARBA00022989"/>
    </source>
</evidence>